<dbReference type="Gene3D" id="2.130.10.10">
    <property type="entry name" value="YVTN repeat-like/Quinoprotein amine dehydrogenase"/>
    <property type="match status" value="1"/>
</dbReference>
<dbReference type="Pfam" id="PF23761">
    <property type="entry name" value="Beta-prop_DCAF4"/>
    <property type="match status" value="1"/>
</dbReference>
<evidence type="ECO:0000313" key="5">
    <source>
        <dbReference type="Proteomes" id="UP001201812"/>
    </source>
</evidence>
<comment type="caution">
    <text evidence="4">The sequence shown here is derived from an EMBL/GenBank/DDBJ whole genome shotgun (WGS) entry which is preliminary data.</text>
</comment>
<accession>A0AAD4NDS1</accession>
<dbReference type="PANTHER" id="PTHR44472">
    <property type="entry name" value="DDB1- AND CUL4-ASSOCIATED FACTOR 4-RELATED"/>
    <property type="match status" value="1"/>
</dbReference>
<feature type="region of interest" description="Disordered" evidence="3">
    <location>
        <begin position="1"/>
        <end position="57"/>
    </location>
</feature>
<feature type="compositionally biased region" description="Polar residues" evidence="3">
    <location>
        <begin position="10"/>
        <end position="23"/>
    </location>
</feature>
<dbReference type="InterPro" id="IPR036322">
    <property type="entry name" value="WD40_repeat_dom_sf"/>
</dbReference>
<dbReference type="Proteomes" id="UP001201812">
    <property type="component" value="Unassembled WGS sequence"/>
</dbReference>
<reference evidence="4" key="1">
    <citation type="submission" date="2022-01" db="EMBL/GenBank/DDBJ databases">
        <title>Genome Sequence Resource for Two Populations of Ditylenchus destructor, the Migratory Endoparasitic Phytonematode.</title>
        <authorList>
            <person name="Zhang H."/>
            <person name="Lin R."/>
            <person name="Xie B."/>
        </authorList>
    </citation>
    <scope>NUCLEOTIDE SEQUENCE</scope>
    <source>
        <strain evidence="4">BazhouSP</strain>
    </source>
</reference>
<evidence type="ECO:0000256" key="2">
    <source>
        <dbReference type="ARBA" id="ARBA00022737"/>
    </source>
</evidence>
<evidence type="ECO:0000256" key="1">
    <source>
        <dbReference type="ARBA" id="ARBA00022574"/>
    </source>
</evidence>
<feature type="compositionally biased region" description="Polar residues" evidence="3">
    <location>
        <begin position="33"/>
        <end position="55"/>
    </location>
</feature>
<keyword evidence="2" id="KW-0677">Repeat</keyword>
<dbReference type="AlphaFoldDB" id="A0AAD4NDS1"/>
<dbReference type="EMBL" id="JAKKPZ010000002">
    <property type="protein sequence ID" value="KAI1726398.1"/>
    <property type="molecule type" value="Genomic_DNA"/>
</dbReference>
<keyword evidence="5" id="KW-1185">Reference proteome</keyword>
<dbReference type="InterPro" id="IPR015943">
    <property type="entry name" value="WD40/YVTN_repeat-like_dom_sf"/>
</dbReference>
<gene>
    <name evidence="4" type="ORF">DdX_03118</name>
</gene>
<dbReference type="SUPFAM" id="SSF50978">
    <property type="entry name" value="WD40 repeat-like"/>
    <property type="match status" value="1"/>
</dbReference>
<protein>
    <submittedName>
        <fullName evidence="4">WD repeat-containing protein F47D12.9</fullName>
    </submittedName>
</protein>
<dbReference type="InterPro" id="IPR052254">
    <property type="entry name" value="CUL4-DDB1_E3_ligase_receptor"/>
</dbReference>
<keyword evidence="1" id="KW-0853">WD repeat</keyword>
<proteinExistence type="predicted"/>
<name>A0AAD4NDS1_9BILA</name>
<dbReference type="PANTHER" id="PTHR44472:SF1">
    <property type="entry name" value="DDB1 AND CUL4 ASSOCIATED FACTOR 4"/>
    <property type="match status" value="1"/>
</dbReference>
<evidence type="ECO:0000313" key="4">
    <source>
        <dbReference type="EMBL" id="KAI1726398.1"/>
    </source>
</evidence>
<evidence type="ECO:0000256" key="3">
    <source>
        <dbReference type="SAM" id="MobiDB-lite"/>
    </source>
</evidence>
<dbReference type="GO" id="GO:0080008">
    <property type="term" value="C:Cul4-RING E3 ubiquitin ligase complex"/>
    <property type="evidence" value="ECO:0007669"/>
    <property type="project" value="TreeGrafter"/>
</dbReference>
<organism evidence="4 5">
    <name type="scientific">Ditylenchus destructor</name>
    <dbReference type="NCBI Taxonomy" id="166010"/>
    <lineage>
        <taxon>Eukaryota</taxon>
        <taxon>Metazoa</taxon>
        <taxon>Ecdysozoa</taxon>
        <taxon>Nematoda</taxon>
        <taxon>Chromadorea</taxon>
        <taxon>Rhabditida</taxon>
        <taxon>Tylenchina</taxon>
        <taxon>Tylenchomorpha</taxon>
        <taxon>Sphaerularioidea</taxon>
        <taxon>Anguinidae</taxon>
        <taxon>Anguininae</taxon>
        <taxon>Ditylenchus</taxon>
    </lineage>
</organism>
<sequence>MPWNKHESHGPSSSNYRDPQNSHRGNHRHRHQSWVNRQRQESTSSQPAIRSQENSDLPGYAYDAVTKKYFKILPNTPGQPSGSTQRDLNLMNQQHRANLRAQNKKETSISRIVPNLLRSIEIGGNRCALPALPSIRLLERERIRNARNTPSYDFEVVDNMSDRFAGCQFLDVKEDGKALIGCWGTTGSFVSQYSCPSCSRVVSYKVSVDPVAAERASRNRDSDQIVLDTNGRYSCNTFGLRFESVDNCIDVDSTLVDMAIAPADSDVTVILYATAKSFVSSNQKIVTCCNIFLRAVDQLTKEEGKTSMESPIYNAQWEAFEPIWSCAFNANKMRVGVGMEKCASIFDVLTEKKFKVSSGGRSVIAQEYSIDGDILYLGRRGANMALLDLRLSHQHTVAELLGSNSSCFIRQMEGRPNYVLSDNFDGKLKLWDTRMRRCVMDFSGHRNSSHKLPCFVDANENFVFAVGEDAVTRGWSLSTGELLCSIDCPQSLQDSSDFPQVVYSPSWGGINGNAALILAAKRDPSILSVHELLL</sequence>